<keyword evidence="5" id="KW-0469">Meiosis</keyword>
<dbReference type="AlphaFoldDB" id="A0A8C6T2G7"/>
<dbReference type="Gene3D" id="3.30.900.10">
    <property type="entry name" value="HORMA domain"/>
    <property type="match status" value="1"/>
</dbReference>
<evidence type="ECO:0000259" key="6">
    <source>
        <dbReference type="PROSITE" id="PS50815"/>
    </source>
</evidence>
<organism evidence="7 8">
    <name type="scientific">Neogobius melanostomus</name>
    <name type="common">round goby</name>
    <dbReference type="NCBI Taxonomy" id="47308"/>
    <lineage>
        <taxon>Eukaryota</taxon>
        <taxon>Metazoa</taxon>
        <taxon>Chordata</taxon>
        <taxon>Craniata</taxon>
        <taxon>Vertebrata</taxon>
        <taxon>Euteleostomi</taxon>
        <taxon>Actinopterygii</taxon>
        <taxon>Neopterygii</taxon>
        <taxon>Teleostei</taxon>
        <taxon>Neoteleostei</taxon>
        <taxon>Acanthomorphata</taxon>
        <taxon>Gobiaria</taxon>
        <taxon>Gobiiformes</taxon>
        <taxon>Gobioidei</taxon>
        <taxon>Gobiidae</taxon>
        <taxon>Benthophilinae</taxon>
        <taxon>Neogobiini</taxon>
        <taxon>Neogobius</taxon>
    </lineage>
</organism>
<keyword evidence="3" id="KW-0158">Chromosome</keyword>
<reference evidence="7" key="1">
    <citation type="submission" date="2025-08" db="UniProtKB">
        <authorList>
            <consortium name="Ensembl"/>
        </authorList>
    </citation>
    <scope>IDENTIFICATION</scope>
</reference>
<dbReference type="InterPro" id="IPR036570">
    <property type="entry name" value="HORMA_dom_sf"/>
</dbReference>
<name>A0A8C6T2G7_9GOBI</name>
<keyword evidence="4" id="KW-0539">Nucleus</keyword>
<dbReference type="SUPFAM" id="SSF56019">
    <property type="entry name" value="The spindle assembly checkpoint protein mad2"/>
    <property type="match status" value="1"/>
</dbReference>
<evidence type="ECO:0000313" key="7">
    <source>
        <dbReference type="Ensembl" id="ENSNMLP00000011912.1"/>
    </source>
</evidence>
<protein>
    <submittedName>
        <fullName evidence="7">HORMA domain containing 1</fullName>
    </submittedName>
</protein>
<sequence length="287" mass="32703">MACLQQVRTSQDTQLLPNKVVTEQQSLLVVKKLLAIAVSGITYLRGLFPEKAYGTKHVEDQTVMILKEEKTCPGASQIVQWMHGCFDAIQRKYVSILTEFYQFRIQYTNQGAQIDFESKNKNKELSMACGNTKKASILLVRKLYTLMQNLGPLPENVCLNMKLAYYEDGLPAPGFKESDGNSMEFEREPVKLNMGEVATQYHTVKLDMATERQRLEQVEESINVEEKWVLTMEEDGSLSQVGSNSPQTESPVNALKRLPLFRADKQKTAWLKIFHLPYLCHMGHSIF</sequence>
<dbReference type="GO" id="GO:0005694">
    <property type="term" value="C:chromosome"/>
    <property type="evidence" value="ECO:0007669"/>
    <property type="project" value="UniProtKB-SubCell"/>
</dbReference>
<dbReference type="GO" id="GO:0051321">
    <property type="term" value="P:meiotic cell cycle"/>
    <property type="evidence" value="ECO:0007669"/>
    <property type="project" value="UniProtKB-KW"/>
</dbReference>
<dbReference type="InterPro" id="IPR003511">
    <property type="entry name" value="HORMA_dom"/>
</dbReference>
<dbReference type="InterPro" id="IPR051294">
    <property type="entry name" value="HORMA_MeioticProgression"/>
</dbReference>
<comment type="subcellular location">
    <subcellularLocation>
        <location evidence="2">Chromosome</location>
    </subcellularLocation>
    <subcellularLocation>
        <location evidence="1">Nucleus</location>
    </subcellularLocation>
</comment>
<feature type="domain" description="HORMA" evidence="6">
    <location>
        <begin position="24"/>
        <end position="208"/>
    </location>
</feature>
<dbReference type="Proteomes" id="UP000694523">
    <property type="component" value="Unplaced"/>
</dbReference>
<evidence type="ECO:0000256" key="4">
    <source>
        <dbReference type="ARBA" id="ARBA00023242"/>
    </source>
</evidence>
<reference evidence="7" key="2">
    <citation type="submission" date="2025-09" db="UniProtKB">
        <authorList>
            <consortium name="Ensembl"/>
        </authorList>
    </citation>
    <scope>IDENTIFICATION</scope>
</reference>
<evidence type="ECO:0000256" key="1">
    <source>
        <dbReference type="ARBA" id="ARBA00004123"/>
    </source>
</evidence>
<evidence type="ECO:0000256" key="2">
    <source>
        <dbReference type="ARBA" id="ARBA00004286"/>
    </source>
</evidence>
<dbReference type="GO" id="GO:0005634">
    <property type="term" value="C:nucleus"/>
    <property type="evidence" value="ECO:0007669"/>
    <property type="project" value="UniProtKB-SubCell"/>
</dbReference>
<accession>A0A8C6T2G7</accession>
<proteinExistence type="predicted"/>
<evidence type="ECO:0000256" key="5">
    <source>
        <dbReference type="ARBA" id="ARBA00023254"/>
    </source>
</evidence>
<dbReference type="PANTHER" id="PTHR48225:SF3">
    <property type="entry name" value="HORMA DOMAIN-CONTAINING PROTEIN 1"/>
    <property type="match status" value="1"/>
</dbReference>
<dbReference type="PANTHER" id="PTHR48225">
    <property type="entry name" value="HORMA DOMAIN-CONTAINING PROTEIN 1"/>
    <property type="match status" value="1"/>
</dbReference>
<dbReference type="PROSITE" id="PS50815">
    <property type="entry name" value="HORMA"/>
    <property type="match status" value="1"/>
</dbReference>
<keyword evidence="8" id="KW-1185">Reference proteome</keyword>
<evidence type="ECO:0000313" key="8">
    <source>
        <dbReference type="Proteomes" id="UP000694523"/>
    </source>
</evidence>
<dbReference type="Pfam" id="PF02301">
    <property type="entry name" value="HORMA"/>
    <property type="match status" value="1"/>
</dbReference>
<evidence type="ECO:0000256" key="3">
    <source>
        <dbReference type="ARBA" id="ARBA00022454"/>
    </source>
</evidence>
<dbReference type="Ensembl" id="ENSNMLT00000013482.1">
    <property type="protein sequence ID" value="ENSNMLP00000011912.1"/>
    <property type="gene ID" value="ENSNMLG00000008169.1"/>
</dbReference>